<comment type="caution">
    <text evidence="2">The sequence shown here is derived from an EMBL/GenBank/DDBJ whole genome shotgun (WGS) entry which is preliminary data.</text>
</comment>
<dbReference type="SUPFAM" id="SSF144000">
    <property type="entry name" value="Oxysterol-binding protein-like"/>
    <property type="match status" value="1"/>
</dbReference>
<reference evidence="2 3" key="1">
    <citation type="journal article" date="2011" name="Cell">
        <title>The monarch butterfly genome yields insights into long-distance migration.</title>
        <authorList>
            <person name="Zhan S."/>
            <person name="Merlin C."/>
            <person name="Boore J.L."/>
            <person name="Reppert S.M."/>
        </authorList>
    </citation>
    <scope>NUCLEOTIDE SEQUENCE [LARGE SCALE GENOMIC DNA]</scope>
    <source>
        <strain evidence="2">F-2</strain>
    </source>
</reference>
<dbReference type="AlphaFoldDB" id="A0A212FJ49"/>
<dbReference type="Proteomes" id="UP000007151">
    <property type="component" value="Unassembled WGS sequence"/>
</dbReference>
<evidence type="ECO:0000313" key="3">
    <source>
        <dbReference type="Proteomes" id="UP000007151"/>
    </source>
</evidence>
<dbReference type="KEGG" id="dpl:KGM_201780"/>
<dbReference type="InterPro" id="IPR037239">
    <property type="entry name" value="OSBP_sf"/>
</dbReference>
<evidence type="ECO:0000256" key="1">
    <source>
        <dbReference type="SAM" id="MobiDB-lite"/>
    </source>
</evidence>
<accession>A0A212FJ49</accession>
<feature type="region of interest" description="Disordered" evidence="1">
    <location>
        <begin position="31"/>
        <end position="53"/>
    </location>
</feature>
<gene>
    <name evidence="2" type="ORF">KGM_201780</name>
</gene>
<proteinExistence type="predicted"/>
<protein>
    <submittedName>
        <fullName evidence="2">Oxysterol-binding protein 1</fullName>
    </submittedName>
</protein>
<dbReference type="STRING" id="278856.A0A212FJ49"/>
<evidence type="ECO:0000313" key="2">
    <source>
        <dbReference type="EMBL" id="OWR53752.1"/>
    </source>
</evidence>
<dbReference type="EMBL" id="AGBW02008320">
    <property type="protein sequence ID" value="OWR53752.1"/>
    <property type="molecule type" value="Genomic_DNA"/>
</dbReference>
<organism evidence="2 3">
    <name type="scientific">Danaus plexippus plexippus</name>
    <dbReference type="NCBI Taxonomy" id="278856"/>
    <lineage>
        <taxon>Eukaryota</taxon>
        <taxon>Metazoa</taxon>
        <taxon>Ecdysozoa</taxon>
        <taxon>Arthropoda</taxon>
        <taxon>Hexapoda</taxon>
        <taxon>Insecta</taxon>
        <taxon>Pterygota</taxon>
        <taxon>Neoptera</taxon>
        <taxon>Endopterygota</taxon>
        <taxon>Lepidoptera</taxon>
        <taxon>Glossata</taxon>
        <taxon>Ditrysia</taxon>
        <taxon>Papilionoidea</taxon>
        <taxon>Nymphalidae</taxon>
        <taxon>Danainae</taxon>
        <taxon>Danaini</taxon>
        <taxon>Danaina</taxon>
        <taxon>Danaus</taxon>
        <taxon>Danaus</taxon>
    </lineage>
</organism>
<name>A0A212FJ49_DANPL</name>
<keyword evidence="3" id="KW-1185">Reference proteome</keyword>
<dbReference type="InParanoid" id="A0A212FJ49"/>
<sequence length="94" mass="10240">MEEGLWDEANAEKLRLEEKQRAVRRQLEAEAEEAAAGGVGPRPRARLVHAPASPRPAATAASLQRSLLGLQAAPGLVRLPRHLLVLYIVTRPYG</sequence>